<gene>
    <name evidence="5" type="ORF">B1A_02581</name>
</gene>
<name>T1C799_9ZZZZ</name>
<dbReference type="InterPro" id="IPR020830">
    <property type="entry name" value="GlycerAld_3-P_DH_AS"/>
</dbReference>
<dbReference type="Gene3D" id="3.40.50.720">
    <property type="entry name" value="NAD(P)-binding Rossmann-like Domain"/>
    <property type="match status" value="1"/>
</dbReference>
<dbReference type="CDD" id="cd18127">
    <property type="entry name" value="GAPDH_II_C"/>
    <property type="match status" value="1"/>
</dbReference>
<dbReference type="InterPro" id="IPR020831">
    <property type="entry name" value="GlycerAld/Erythrose_P_DH"/>
</dbReference>
<comment type="caution">
    <text evidence="5">The sequence shown here is derived from an EMBL/GenBank/DDBJ whole genome shotgun (WGS) entry which is preliminary data.</text>
</comment>
<dbReference type="GO" id="GO:0050661">
    <property type="term" value="F:NADP binding"/>
    <property type="evidence" value="ECO:0007669"/>
    <property type="project" value="InterPro"/>
</dbReference>
<dbReference type="SUPFAM" id="SSF55347">
    <property type="entry name" value="Glyceraldehyde-3-phosphate dehydrogenase-like, C-terminal domain"/>
    <property type="match status" value="1"/>
</dbReference>
<dbReference type="HAMAP" id="MF_00559">
    <property type="entry name" value="G3P_dehdrog_arch"/>
    <property type="match status" value="1"/>
</dbReference>
<evidence type="ECO:0000259" key="4">
    <source>
        <dbReference type="SMART" id="SM00846"/>
    </source>
</evidence>
<dbReference type="NCBIfam" id="TIGR01546">
    <property type="entry name" value="GAPDH-II_archae"/>
    <property type="match status" value="1"/>
</dbReference>
<dbReference type="AlphaFoldDB" id="T1C799"/>
<dbReference type="Pfam" id="PF01113">
    <property type="entry name" value="DapB_N"/>
    <property type="match status" value="1"/>
</dbReference>
<dbReference type="GO" id="GO:0051287">
    <property type="term" value="F:NAD binding"/>
    <property type="evidence" value="ECO:0007669"/>
    <property type="project" value="InterPro"/>
</dbReference>
<dbReference type="Pfam" id="PF02800">
    <property type="entry name" value="Gp_dh_C"/>
    <property type="match status" value="1"/>
</dbReference>
<dbReference type="GO" id="GO:0006096">
    <property type="term" value="P:glycolytic process"/>
    <property type="evidence" value="ECO:0007669"/>
    <property type="project" value="InterPro"/>
</dbReference>
<organism evidence="5">
    <name type="scientific">mine drainage metagenome</name>
    <dbReference type="NCBI Taxonomy" id="410659"/>
    <lineage>
        <taxon>unclassified sequences</taxon>
        <taxon>metagenomes</taxon>
        <taxon>ecological metagenomes</taxon>
    </lineage>
</organism>
<keyword evidence="2 5" id="KW-0560">Oxidoreductase</keyword>
<dbReference type="InterPro" id="IPR036291">
    <property type="entry name" value="NAD(P)-bd_dom_sf"/>
</dbReference>
<dbReference type="Gene3D" id="3.30.360.10">
    <property type="entry name" value="Dihydrodipicolinate Reductase, domain 2"/>
    <property type="match status" value="1"/>
</dbReference>
<dbReference type="EC" id="1.2.1.59" evidence="5"/>
<dbReference type="InterPro" id="IPR006436">
    <property type="entry name" value="Glyceraldehyde-3-P_DH_2_arc"/>
</dbReference>
<dbReference type="EMBL" id="AUZX01001917">
    <property type="protein sequence ID" value="EQD77932.1"/>
    <property type="molecule type" value="Genomic_DNA"/>
</dbReference>
<dbReference type="GO" id="GO:0009089">
    <property type="term" value="P:lysine biosynthetic process via diaminopimelate"/>
    <property type="evidence" value="ECO:0007669"/>
    <property type="project" value="InterPro"/>
</dbReference>
<reference evidence="5" key="1">
    <citation type="submission" date="2013-08" db="EMBL/GenBank/DDBJ databases">
        <authorList>
            <person name="Mendez C."/>
            <person name="Richter M."/>
            <person name="Ferrer M."/>
            <person name="Sanchez J."/>
        </authorList>
    </citation>
    <scope>NUCLEOTIDE SEQUENCE</scope>
</reference>
<dbReference type="InterPro" id="IPR020828">
    <property type="entry name" value="GlycerAld_3-P_DH_NAD(P)-bd"/>
</dbReference>
<dbReference type="SUPFAM" id="SSF51735">
    <property type="entry name" value="NAD(P)-binding Rossmann-fold domains"/>
    <property type="match status" value="1"/>
</dbReference>
<keyword evidence="1" id="KW-0521">NADP</keyword>
<evidence type="ECO:0000256" key="2">
    <source>
        <dbReference type="ARBA" id="ARBA00023002"/>
    </source>
</evidence>
<proteinExistence type="inferred from homology"/>
<evidence type="ECO:0000313" key="5">
    <source>
        <dbReference type="EMBL" id="EQD77932.1"/>
    </source>
</evidence>
<dbReference type="PROSITE" id="PS00071">
    <property type="entry name" value="GAPDH"/>
    <property type="match status" value="1"/>
</dbReference>
<reference evidence="5" key="2">
    <citation type="journal article" date="2014" name="ISME J.">
        <title>Microbial stratification in low pH oxic and suboxic macroscopic growths along an acid mine drainage.</title>
        <authorList>
            <person name="Mendez-Garcia C."/>
            <person name="Mesa V."/>
            <person name="Sprenger R.R."/>
            <person name="Richter M."/>
            <person name="Diez M.S."/>
            <person name="Solano J."/>
            <person name="Bargiela R."/>
            <person name="Golyshina O.V."/>
            <person name="Manteca A."/>
            <person name="Ramos J.L."/>
            <person name="Gallego J.R."/>
            <person name="Llorente I."/>
            <person name="Martins Dos Santos V.A."/>
            <person name="Jensen O.N."/>
            <person name="Pelaez A.I."/>
            <person name="Sanchez J."/>
            <person name="Ferrer M."/>
        </authorList>
    </citation>
    <scope>NUCLEOTIDE SEQUENCE</scope>
</reference>
<dbReference type="GO" id="GO:0008839">
    <property type="term" value="F:4-hydroxy-tetrahydrodipicolinate reductase"/>
    <property type="evidence" value="ECO:0007669"/>
    <property type="project" value="InterPro"/>
</dbReference>
<feature type="domain" description="Glyceraldehyde 3-phosphate dehydrogenase NAD(P) binding" evidence="4">
    <location>
        <begin position="2"/>
        <end position="139"/>
    </location>
</feature>
<keyword evidence="3" id="KW-0520">NAD</keyword>
<evidence type="ECO:0000256" key="3">
    <source>
        <dbReference type="ARBA" id="ARBA00023027"/>
    </source>
</evidence>
<accession>T1C799</accession>
<protein>
    <submittedName>
        <fullName evidence="5">Glyceraldehyde-3-phosphate dehydrogenase, type II</fullName>
        <ecNumber evidence="5">1.2.1.59</ecNumber>
    </submittedName>
</protein>
<evidence type="ECO:0000256" key="1">
    <source>
        <dbReference type="ARBA" id="ARBA00022857"/>
    </source>
</evidence>
<sequence length="338" mass="37521">MIKVGINGFGTIGRRVADAVRLQKDMTVIGIVKTKPDYIAKQASGSFNVFVNNNENLKNFENSGIVAKGTMEELIQSVDVMVDCTPEGMGEKNRELYKKYKVKGIFQGGEEPTVAEQSFNAYSSYDKCKGKDFLRVVSCNTTGLARTIYPLMNSFGIKSIDATLIRRATDPNDSKKGPINAIEPSLKFPSHHGPDLKTVLDCTDISTVAIKVPTTLMHVHSVHLTTNNDATMEKILEEWSKFNRVMLVSGKSGISSTSQVMDLAREFGRKRGDLFEIAVWKESVFSSGNSIRYIQAVHQESDVVPENIDAIRSIMGYPDREKSISETDNTMGIFKREL</sequence>
<dbReference type="PIRSF" id="PIRSF000149">
    <property type="entry name" value="GAP_DH"/>
    <property type="match status" value="1"/>
</dbReference>
<dbReference type="GO" id="GO:0005737">
    <property type="term" value="C:cytoplasm"/>
    <property type="evidence" value="ECO:0007669"/>
    <property type="project" value="InterPro"/>
</dbReference>
<dbReference type="GO" id="GO:0043891">
    <property type="term" value="F:glyceraldehyde-3-phosphate dehydrogenase [NAD(P)+] (phosphorylating) activity"/>
    <property type="evidence" value="ECO:0007669"/>
    <property type="project" value="UniProtKB-EC"/>
</dbReference>
<dbReference type="InterPro" id="IPR000846">
    <property type="entry name" value="DapB_N"/>
</dbReference>
<dbReference type="NCBIfam" id="NF003251">
    <property type="entry name" value="PRK04207.1"/>
    <property type="match status" value="1"/>
</dbReference>
<dbReference type="SMART" id="SM00846">
    <property type="entry name" value="Gp_dh_N"/>
    <property type="match status" value="1"/>
</dbReference>
<dbReference type="CDD" id="cd02278">
    <property type="entry name" value="GAPDH_II_N"/>
    <property type="match status" value="1"/>
</dbReference>
<dbReference type="InterPro" id="IPR020829">
    <property type="entry name" value="GlycerAld_3-P_DH_cat"/>
</dbReference>